<keyword evidence="10" id="KW-0375">Hydrogen ion transport</keyword>
<evidence type="ECO:0000256" key="5">
    <source>
        <dbReference type="ARBA" id="ARBA00011970"/>
    </source>
</evidence>
<feature type="domain" description="O-GlcNAc transferase C-terminal" evidence="21">
    <location>
        <begin position="411"/>
        <end position="576"/>
    </location>
</feature>
<feature type="domain" description="ATP synthase F1 complex delta/epsilon subunit N-terminal" evidence="20">
    <location>
        <begin position="601"/>
        <end position="673"/>
    </location>
</feature>
<evidence type="ECO:0000256" key="19">
    <source>
        <dbReference type="SAM" id="SignalP"/>
    </source>
</evidence>
<evidence type="ECO:0000256" key="4">
    <source>
        <dbReference type="ARBA" id="ARBA00005712"/>
    </source>
</evidence>
<dbReference type="SMART" id="SM00028">
    <property type="entry name" value="TPR"/>
    <property type="match status" value="3"/>
</dbReference>
<comment type="pathway">
    <text evidence="2">Protein modification; protein glycosylation.</text>
</comment>
<dbReference type="EC" id="2.4.1.255" evidence="5"/>
<evidence type="ECO:0000256" key="2">
    <source>
        <dbReference type="ARBA" id="ARBA00004922"/>
    </source>
</evidence>
<dbReference type="InterPro" id="IPR019734">
    <property type="entry name" value="TPR_rpt"/>
</dbReference>
<keyword evidence="7" id="KW-0328">Glycosyltransferase</keyword>
<evidence type="ECO:0000256" key="1">
    <source>
        <dbReference type="ARBA" id="ARBA00004273"/>
    </source>
</evidence>
<evidence type="ECO:0000256" key="17">
    <source>
        <dbReference type="ARBA" id="ARBA00023136"/>
    </source>
</evidence>
<evidence type="ECO:0000256" key="18">
    <source>
        <dbReference type="PROSITE-ProRule" id="PRU00339"/>
    </source>
</evidence>
<dbReference type="CDD" id="cd12152">
    <property type="entry name" value="F1-ATPase_delta"/>
    <property type="match status" value="1"/>
</dbReference>
<evidence type="ECO:0000256" key="9">
    <source>
        <dbReference type="ARBA" id="ARBA00022737"/>
    </source>
</evidence>
<proteinExistence type="inferred from homology"/>
<dbReference type="InterPro" id="IPR029489">
    <property type="entry name" value="OGT/SEC/SPY_C"/>
</dbReference>
<evidence type="ECO:0000256" key="10">
    <source>
        <dbReference type="ARBA" id="ARBA00022781"/>
    </source>
</evidence>
<comment type="similarity">
    <text evidence="3">Belongs to the glycosyltransferase 41 family. O-GlcNAc transferase subfamily.</text>
</comment>
<reference evidence="22 23" key="1">
    <citation type="submission" date="2018-08" db="EMBL/GenBank/DDBJ databases">
        <title>Aphanomyces genome sequencing and annotation.</title>
        <authorList>
            <person name="Minardi D."/>
            <person name="Oidtmann B."/>
            <person name="Van Der Giezen M."/>
            <person name="Studholme D.J."/>
        </authorList>
    </citation>
    <scope>NUCLEOTIDE SEQUENCE [LARGE SCALE GENOMIC DNA]</scope>
    <source>
        <strain evidence="22 23">Da</strain>
    </source>
</reference>
<feature type="chain" id="PRO_5018654614" description="protein O-GlcNAc transferase" evidence="19">
    <location>
        <begin position="21"/>
        <end position="734"/>
    </location>
</feature>
<dbReference type="Pfam" id="PF02823">
    <property type="entry name" value="ATP-synt_DE_N"/>
    <property type="match status" value="1"/>
</dbReference>
<dbReference type="SUPFAM" id="SSF53756">
    <property type="entry name" value="UDP-Glycosyltransferase/glycogen phosphorylase"/>
    <property type="match status" value="1"/>
</dbReference>
<dbReference type="EMBL" id="QUTH01005410">
    <property type="protein sequence ID" value="RHZ09872.1"/>
    <property type="molecule type" value="Genomic_DNA"/>
</dbReference>
<evidence type="ECO:0000256" key="8">
    <source>
        <dbReference type="ARBA" id="ARBA00022679"/>
    </source>
</evidence>
<comment type="similarity">
    <text evidence="4">Belongs to the ATPase epsilon chain family.</text>
</comment>
<dbReference type="GO" id="GO:0046933">
    <property type="term" value="F:proton-transporting ATP synthase activity, rotational mechanism"/>
    <property type="evidence" value="ECO:0007669"/>
    <property type="project" value="InterPro"/>
</dbReference>
<feature type="repeat" description="TPR" evidence="18">
    <location>
        <begin position="59"/>
        <end position="92"/>
    </location>
</feature>
<dbReference type="GO" id="GO:0097363">
    <property type="term" value="F:protein O-acetylglucosaminyltransferase activity"/>
    <property type="evidence" value="ECO:0007669"/>
    <property type="project" value="UniProtKB-EC"/>
</dbReference>
<keyword evidence="16" id="KW-0496">Mitochondrion</keyword>
<dbReference type="GO" id="GO:0005743">
    <property type="term" value="C:mitochondrial inner membrane"/>
    <property type="evidence" value="ECO:0007669"/>
    <property type="project" value="UniProtKB-SubCell"/>
</dbReference>
<accession>A0A3R6XFL2</accession>
<gene>
    <name evidence="22" type="ORF">DYB37_009199</name>
</gene>
<protein>
    <recommendedName>
        <fullName evidence="5">protein O-GlcNAc transferase</fullName>
        <ecNumber evidence="5">2.4.1.255</ecNumber>
    </recommendedName>
</protein>
<dbReference type="InterPro" id="IPR020546">
    <property type="entry name" value="ATP_synth_F1_dsu/esu_N"/>
</dbReference>
<evidence type="ECO:0000256" key="12">
    <source>
        <dbReference type="ARBA" id="ARBA00022803"/>
    </source>
</evidence>
<dbReference type="AlphaFoldDB" id="A0A3R6XFL2"/>
<dbReference type="HAMAP" id="MF_00530">
    <property type="entry name" value="ATP_synth_epsil_bac"/>
    <property type="match status" value="1"/>
</dbReference>
<keyword evidence="9" id="KW-0677">Repeat</keyword>
<evidence type="ECO:0000256" key="15">
    <source>
        <dbReference type="ARBA" id="ARBA00023078"/>
    </source>
</evidence>
<evidence type="ECO:0000256" key="14">
    <source>
        <dbReference type="ARBA" id="ARBA00023065"/>
    </source>
</evidence>
<evidence type="ECO:0000256" key="7">
    <source>
        <dbReference type="ARBA" id="ARBA00022676"/>
    </source>
</evidence>
<dbReference type="Gene3D" id="3.40.50.11380">
    <property type="match status" value="1"/>
</dbReference>
<sequence length="734" mass="81315">MRSRVTVAVVLALTWQPTIASPTAAEFIAQGVAYQLDTHDLIQAKHMYQAALSVSPDNVEALHLLGSVAYHEGHFHEAQEYLEQAISVSPSLDKSAMTHCNLAETLRKLHRPADGLHHGDMCFNATGGSEFSLLVLAWLYKDLDEPSKAVDVLRQLVAMNDQHLEAWDTLGHLDAAQADYDVVLRINGQHDPTLQNVGILYQVRPSVSTLFERTFHYNFRSNWAIWTALWPFTSRDLDMARQMLQRAYDVSHADVLRIDMATLLPQVFTSQAHLDTTRRNMHAAIDALLLLASSLHVENPEATKLATLHSHSCPALHFTAPHIALGVGTLFEFDKTFRRLRIGFMSKFFVPNHAHGMLLRGVLAHLNRQLFHVTLVVVPDPQQPVDAAMAAAADAVKVLSMHLAHSQQWTIYMCPQSVYKLVPQFDRVLFEILRQDPQGHVVLLEARYPQWTRQLRTRLQQTINSTEMWNRVHFRPRVGGSDAFLKLLSVADVVLHPFPFGGSKTSADALLLGLPLVAMKTPFLRSRMAYSFYLHMDMLDCVASTEDEYIAIALRLGTDAVYRSDVRANMLSRAVRRSIHTTALRAAAENASSSAVATKVTLNLSTPHQAFYKGVQVDLVQVPGLVGEYGVTAGHTPIISQLKPGVIAVHEERDKVVKKFFTAGGFAFTHADSTTDIAAVELIKVEDIDASAAEAGVQKYKQALEQAADGTPEKVEAQIAYETHLALVAALASA</sequence>
<dbReference type="Pfam" id="PF13844">
    <property type="entry name" value="Glyco_transf_41"/>
    <property type="match status" value="1"/>
</dbReference>
<dbReference type="VEuPathDB" id="FungiDB:H257_02354"/>
<organism evidence="22 23">
    <name type="scientific">Aphanomyces astaci</name>
    <name type="common">Crayfish plague agent</name>
    <dbReference type="NCBI Taxonomy" id="112090"/>
    <lineage>
        <taxon>Eukaryota</taxon>
        <taxon>Sar</taxon>
        <taxon>Stramenopiles</taxon>
        <taxon>Oomycota</taxon>
        <taxon>Saprolegniomycetes</taxon>
        <taxon>Saprolegniales</taxon>
        <taxon>Verrucalvaceae</taxon>
        <taxon>Aphanomyces</taxon>
    </lineage>
</organism>
<keyword evidence="8" id="KW-0808">Transferase</keyword>
<evidence type="ECO:0000259" key="21">
    <source>
        <dbReference type="Pfam" id="PF13844"/>
    </source>
</evidence>
<evidence type="ECO:0000256" key="16">
    <source>
        <dbReference type="ARBA" id="ARBA00023128"/>
    </source>
</evidence>
<keyword evidence="11" id="KW-0999">Mitochondrion inner membrane</keyword>
<keyword evidence="15" id="KW-0793">Thylakoid</keyword>
<keyword evidence="19" id="KW-0732">Signal</keyword>
<dbReference type="Gene3D" id="2.60.15.10">
    <property type="entry name" value="F0F1 ATP synthase delta/epsilon subunit, N-terminal"/>
    <property type="match status" value="1"/>
</dbReference>
<dbReference type="PANTHER" id="PTHR13822">
    <property type="entry name" value="ATP SYNTHASE DELTA/EPSILON CHAIN"/>
    <property type="match status" value="1"/>
</dbReference>
<dbReference type="InterPro" id="IPR036771">
    <property type="entry name" value="ATPsynth_dsu/esu_N"/>
</dbReference>
<evidence type="ECO:0000256" key="6">
    <source>
        <dbReference type="ARBA" id="ARBA00022448"/>
    </source>
</evidence>
<dbReference type="PROSITE" id="PS50005">
    <property type="entry name" value="TPR"/>
    <property type="match status" value="1"/>
</dbReference>
<dbReference type="PANTHER" id="PTHR13822:SF7">
    <property type="entry name" value="ATP SYNTHASE SUBUNIT DELTA, MITOCHONDRIAL"/>
    <property type="match status" value="1"/>
</dbReference>
<evidence type="ECO:0000313" key="23">
    <source>
        <dbReference type="Proteomes" id="UP000285430"/>
    </source>
</evidence>
<keyword evidence="6" id="KW-0813">Transport</keyword>
<keyword evidence="17" id="KW-0472">Membrane</keyword>
<dbReference type="InterPro" id="IPR011990">
    <property type="entry name" value="TPR-like_helical_dom_sf"/>
</dbReference>
<name>A0A3R6XFL2_APHAT</name>
<evidence type="ECO:0000313" key="22">
    <source>
        <dbReference type="EMBL" id="RHZ09872.1"/>
    </source>
</evidence>
<dbReference type="Pfam" id="PF13181">
    <property type="entry name" value="TPR_8"/>
    <property type="match status" value="1"/>
</dbReference>
<comment type="subcellular location">
    <subcellularLocation>
        <location evidence="1">Mitochondrion inner membrane</location>
    </subcellularLocation>
</comment>
<keyword evidence="13" id="KW-0809">Transit peptide</keyword>
<dbReference type="SUPFAM" id="SSF48452">
    <property type="entry name" value="TPR-like"/>
    <property type="match status" value="1"/>
</dbReference>
<evidence type="ECO:0000256" key="13">
    <source>
        <dbReference type="ARBA" id="ARBA00022946"/>
    </source>
</evidence>
<evidence type="ECO:0000256" key="3">
    <source>
        <dbReference type="ARBA" id="ARBA00005386"/>
    </source>
</evidence>
<dbReference type="Proteomes" id="UP000285430">
    <property type="component" value="Unassembled WGS sequence"/>
</dbReference>
<dbReference type="SUPFAM" id="SSF51344">
    <property type="entry name" value="Epsilon subunit of F1F0-ATP synthase N-terminal domain"/>
    <property type="match status" value="1"/>
</dbReference>
<keyword evidence="14" id="KW-0406">Ion transport</keyword>
<keyword evidence="12 18" id="KW-0802">TPR repeat</keyword>
<comment type="caution">
    <text evidence="22">The sequence shown here is derived from an EMBL/GenBank/DDBJ whole genome shotgun (WGS) entry which is preliminary data.</text>
</comment>
<evidence type="ECO:0000259" key="20">
    <source>
        <dbReference type="Pfam" id="PF02823"/>
    </source>
</evidence>
<dbReference type="GO" id="GO:0045259">
    <property type="term" value="C:proton-transporting ATP synthase complex"/>
    <property type="evidence" value="ECO:0007669"/>
    <property type="project" value="InterPro"/>
</dbReference>
<dbReference type="Gene3D" id="3.40.50.2000">
    <property type="entry name" value="Glycogen Phosphorylase B"/>
    <property type="match status" value="1"/>
</dbReference>
<dbReference type="VEuPathDB" id="FungiDB:H257_02353"/>
<feature type="signal peptide" evidence="19">
    <location>
        <begin position="1"/>
        <end position="20"/>
    </location>
</feature>
<evidence type="ECO:0000256" key="11">
    <source>
        <dbReference type="ARBA" id="ARBA00022792"/>
    </source>
</evidence>
<dbReference type="Gene3D" id="1.25.40.10">
    <property type="entry name" value="Tetratricopeptide repeat domain"/>
    <property type="match status" value="1"/>
</dbReference>
<dbReference type="InterPro" id="IPR001469">
    <property type="entry name" value="ATP_synth_F1_dsu/esu"/>
</dbReference>